<dbReference type="SUPFAM" id="SSF55418">
    <property type="entry name" value="eIF4e-like"/>
    <property type="match status" value="1"/>
</dbReference>
<dbReference type="eggNOG" id="ENOG502SG47">
    <property type="taxonomic scope" value="Eukaryota"/>
</dbReference>
<name>W6YP43_COCC2</name>
<dbReference type="Gene3D" id="3.30.760.10">
    <property type="entry name" value="RNA Cap, Translation Initiation Factor Eif4e"/>
    <property type="match status" value="1"/>
</dbReference>
<reference evidence="3 4" key="1">
    <citation type="journal article" date="2013" name="PLoS Genet.">
        <title>Comparative genome structure, secondary metabolite, and effector coding capacity across Cochliobolus pathogens.</title>
        <authorList>
            <person name="Condon B.J."/>
            <person name="Leng Y."/>
            <person name="Wu D."/>
            <person name="Bushley K.E."/>
            <person name="Ohm R.A."/>
            <person name="Otillar R."/>
            <person name="Martin J."/>
            <person name="Schackwitz W."/>
            <person name="Grimwood J."/>
            <person name="MohdZainudin N."/>
            <person name="Xue C."/>
            <person name="Wang R."/>
            <person name="Manning V.A."/>
            <person name="Dhillon B."/>
            <person name="Tu Z.J."/>
            <person name="Steffenson B.J."/>
            <person name="Salamov A."/>
            <person name="Sun H."/>
            <person name="Lowry S."/>
            <person name="LaButti K."/>
            <person name="Han J."/>
            <person name="Copeland A."/>
            <person name="Lindquist E."/>
            <person name="Barry K."/>
            <person name="Schmutz J."/>
            <person name="Baker S.E."/>
            <person name="Ciuffetti L.M."/>
            <person name="Grigoriev I.V."/>
            <person name="Zhong S."/>
            <person name="Turgeon B.G."/>
        </authorList>
    </citation>
    <scope>NUCLEOTIDE SEQUENCE [LARGE SCALE GENOMIC DNA]</scope>
    <source>
        <strain evidence="3 4">26-R-13</strain>
    </source>
</reference>
<dbReference type="InterPro" id="IPR023398">
    <property type="entry name" value="TIF_eIF4e-like"/>
</dbReference>
<evidence type="ECO:0000256" key="1">
    <source>
        <dbReference type="ARBA" id="ARBA00010568"/>
    </source>
</evidence>
<feature type="compositionally biased region" description="Polar residues" evidence="2">
    <location>
        <begin position="76"/>
        <end position="86"/>
    </location>
</feature>
<evidence type="ECO:0000256" key="2">
    <source>
        <dbReference type="SAM" id="MobiDB-lite"/>
    </source>
</evidence>
<dbReference type="AlphaFoldDB" id="W6YP43"/>
<feature type="region of interest" description="Disordered" evidence="2">
    <location>
        <begin position="58"/>
        <end position="86"/>
    </location>
</feature>
<comment type="similarity">
    <text evidence="1">Belongs to the UPF0696 family.</text>
</comment>
<evidence type="ECO:0000313" key="3">
    <source>
        <dbReference type="EMBL" id="EUC37279.1"/>
    </source>
</evidence>
<organism evidence="3 4">
    <name type="scientific">Cochliobolus carbonum (strain 26-R-13)</name>
    <name type="common">Maize leaf spot fungus</name>
    <name type="synonym">Bipolaris zeicola</name>
    <dbReference type="NCBI Taxonomy" id="930089"/>
    <lineage>
        <taxon>Eukaryota</taxon>
        <taxon>Fungi</taxon>
        <taxon>Dikarya</taxon>
        <taxon>Ascomycota</taxon>
        <taxon>Pezizomycotina</taxon>
        <taxon>Dothideomycetes</taxon>
        <taxon>Pleosporomycetidae</taxon>
        <taxon>Pleosporales</taxon>
        <taxon>Pleosporineae</taxon>
        <taxon>Pleosporaceae</taxon>
        <taxon>Bipolaris</taxon>
    </lineage>
</organism>
<accession>W6YP43</accession>
<evidence type="ECO:0000313" key="4">
    <source>
        <dbReference type="Proteomes" id="UP000053841"/>
    </source>
</evidence>
<gene>
    <name evidence="3" type="ORF">COCCADRAFT_1860</name>
</gene>
<dbReference type="PANTHER" id="PTHR31977">
    <property type="entry name" value="UPF0696 PROTEIN C11ORF68"/>
    <property type="match status" value="1"/>
</dbReference>
<keyword evidence="4" id="KW-1185">Reference proteome</keyword>
<dbReference type="InterPro" id="IPR015034">
    <property type="entry name" value="Bles03"/>
</dbReference>
<dbReference type="KEGG" id="bze:COCCADRAFT_1860"/>
<dbReference type="Proteomes" id="UP000053841">
    <property type="component" value="Unassembled WGS sequence"/>
</dbReference>
<protein>
    <recommendedName>
        <fullName evidence="5">DUF1917-domain-containing protein</fullName>
    </recommendedName>
</protein>
<dbReference type="HOGENOM" id="CLU_051869_0_2_1"/>
<evidence type="ECO:0008006" key="5">
    <source>
        <dbReference type="Google" id="ProtNLM"/>
    </source>
</evidence>
<dbReference type="OrthoDB" id="10067381at2759"/>
<dbReference type="Pfam" id="PF08939">
    <property type="entry name" value="Bles03"/>
    <property type="match status" value="1"/>
</dbReference>
<sequence>MVSWDGWISDDSSFYGTEEEQQHQRQRCEKYDLKLFWHSRSKYINAIAMNARTQLLAEPTSNNSTAPSKRGKRGTSPVTQDQTCKTPSRYHKDLAQEHLLTSNKRGSVDDFIRRLPPLTTSISKCPWIWAENPYRNPHGKPPYSNVADFTNRGMQLLQESLESRRKIRELAATQPKGSVTKKLSQESKSLQERIASLARDTHVLSGKWMLFLKSVDVTRVWKQIVAGVIENRLGSGCKVAMDDGKEEWLICVYTKDFQDTQDVVRVLRELENMVLISAGRPIYYKPDAYTYLDLMRENAAEYGLQASLYNSRSMLANGKGTKSSPRSQKK</sequence>
<proteinExistence type="inferred from homology"/>
<dbReference type="RefSeq" id="XP_007708419.1">
    <property type="nucleotide sequence ID" value="XM_007710229.1"/>
</dbReference>
<dbReference type="GeneID" id="19144895"/>
<dbReference type="EMBL" id="KI964553">
    <property type="protein sequence ID" value="EUC37279.1"/>
    <property type="molecule type" value="Genomic_DNA"/>
</dbReference>
<dbReference type="PANTHER" id="PTHR31977:SF1">
    <property type="entry name" value="UPF0696 PROTEIN C11ORF68"/>
    <property type="match status" value="1"/>
</dbReference>